<keyword evidence="4 7" id="KW-1133">Transmembrane helix</keyword>
<accession>A0A2M6W1K0</accession>
<evidence type="ECO:0000256" key="3">
    <source>
        <dbReference type="ARBA" id="ARBA00022692"/>
    </source>
</evidence>
<evidence type="ECO:0000256" key="5">
    <source>
        <dbReference type="ARBA" id="ARBA00023136"/>
    </source>
</evidence>
<dbReference type="Gene3D" id="1.10.3470.10">
    <property type="entry name" value="ABC transporter involved in vitamin B12 uptake, BtuC"/>
    <property type="match status" value="1"/>
</dbReference>
<feature type="transmembrane region" description="Helical" evidence="7">
    <location>
        <begin position="216"/>
        <end position="240"/>
    </location>
</feature>
<evidence type="ECO:0000256" key="1">
    <source>
        <dbReference type="ARBA" id="ARBA00004141"/>
    </source>
</evidence>
<dbReference type="SUPFAM" id="SSF81345">
    <property type="entry name" value="ABC transporter involved in vitamin B12 uptake, BtuC"/>
    <property type="match status" value="1"/>
</dbReference>
<dbReference type="EMBL" id="PFBZ01000098">
    <property type="protein sequence ID" value="PIT86605.1"/>
    <property type="molecule type" value="Genomic_DNA"/>
</dbReference>
<name>A0A2M6W1K0_9BACT</name>
<feature type="transmembrane region" description="Helical" evidence="7">
    <location>
        <begin position="14"/>
        <end position="33"/>
    </location>
</feature>
<organism evidence="8 9">
    <name type="scientific">Candidatus Magasanikbacteria bacterium CG10_big_fil_rev_8_21_14_0_10_43_6</name>
    <dbReference type="NCBI Taxonomy" id="1974650"/>
    <lineage>
        <taxon>Bacteria</taxon>
        <taxon>Candidatus Magasanikiibacteriota</taxon>
    </lineage>
</organism>
<dbReference type="GO" id="GO:0043190">
    <property type="term" value="C:ATP-binding cassette (ABC) transporter complex"/>
    <property type="evidence" value="ECO:0007669"/>
    <property type="project" value="InterPro"/>
</dbReference>
<keyword evidence="3 6" id="KW-0812">Transmembrane</keyword>
<comment type="subcellular location">
    <subcellularLocation>
        <location evidence="6">Cell membrane</location>
        <topology evidence="6">Multi-pass membrane protein</topology>
    </subcellularLocation>
    <subcellularLocation>
        <location evidence="1">Membrane</location>
        <topology evidence="1">Multi-pass membrane protein</topology>
    </subcellularLocation>
</comment>
<keyword evidence="6" id="KW-0813">Transport</keyword>
<evidence type="ECO:0000313" key="9">
    <source>
        <dbReference type="Proteomes" id="UP000229362"/>
    </source>
</evidence>
<feature type="transmembrane region" description="Helical" evidence="7">
    <location>
        <begin position="121"/>
        <end position="149"/>
    </location>
</feature>
<feature type="transmembrane region" description="Helical" evidence="7">
    <location>
        <begin position="176"/>
        <end position="204"/>
    </location>
</feature>
<feature type="transmembrane region" description="Helical" evidence="7">
    <location>
        <begin position="39"/>
        <end position="58"/>
    </location>
</feature>
<dbReference type="InterPro" id="IPR001626">
    <property type="entry name" value="ABC_TroCD"/>
</dbReference>
<dbReference type="Proteomes" id="UP000229362">
    <property type="component" value="Unassembled WGS sequence"/>
</dbReference>
<protein>
    <recommendedName>
        <fullName evidence="10">Metal ABC transporter permease</fullName>
    </recommendedName>
</protein>
<comment type="similarity">
    <text evidence="2 6">Belongs to the ABC-3 integral membrane protein family.</text>
</comment>
<evidence type="ECO:0000256" key="7">
    <source>
        <dbReference type="SAM" id="Phobius"/>
    </source>
</evidence>
<feature type="transmembrane region" description="Helical" evidence="7">
    <location>
        <begin position="92"/>
        <end position="109"/>
    </location>
</feature>
<dbReference type="PANTHER" id="PTHR30477">
    <property type="entry name" value="ABC-TRANSPORTER METAL-BINDING PROTEIN"/>
    <property type="match status" value="1"/>
</dbReference>
<dbReference type="GO" id="GO:0010043">
    <property type="term" value="P:response to zinc ion"/>
    <property type="evidence" value="ECO:0007669"/>
    <property type="project" value="TreeGrafter"/>
</dbReference>
<evidence type="ECO:0000256" key="4">
    <source>
        <dbReference type="ARBA" id="ARBA00022989"/>
    </source>
</evidence>
<dbReference type="GO" id="GO:0055085">
    <property type="term" value="P:transmembrane transport"/>
    <property type="evidence" value="ECO:0007669"/>
    <property type="project" value="InterPro"/>
</dbReference>
<dbReference type="PANTHER" id="PTHR30477:SF0">
    <property type="entry name" value="METAL TRANSPORT SYSTEM MEMBRANE PROTEIN TM_0125-RELATED"/>
    <property type="match status" value="1"/>
</dbReference>
<evidence type="ECO:0000256" key="6">
    <source>
        <dbReference type="RuleBase" id="RU003943"/>
    </source>
</evidence>
<proteinExistence type="inferred from homology"/>
<dbReference type="Pfam" id="PF00950">
    <property type="entry name" value="ABC-3"/>
    <property type="match status" value="1"/>
</dbReference>
<keyword evidence="5 7" id="KW-0472">Membrane</keyword>
<comment type="caution">
    <text evidence="8">The sequence shown here is derived from an EMBL/GenBank/DDBJ whole genome shotgun (WGS) entry which is preliminary data.</text>
</comment>
<dbReference type="InterPro" id="IPR037294">
    <property type="entry name" value="ABC_BtuC-like"/>
</dbReference>
<evidence type="ECO:0008006" key="10">
    <source>
        <dbReference type="Google" id="ProtNLM"/>
    </source>
</evidence>
<reference evidence="9" key="1">
    <citation type="submission" date="2017-09" db="EMBL/GenBank/DDBJ databases">
        <title>Depth-based differentiation of microbial function through sediment-hosted aquifers and enrichment of novel symbionts in the deep terrestrial subsurface.</title>
        <authorList>
            <person name="Probst A.J."/>
            <person name="Ladd B."/>
            <person name="Jarett J.K."/>
            <person name="Geller-Mcgrath D.E."/>
            <person name="Sieber C.M.K."/>
            <person name="Emerson J.B."/>
            <person name="Anantharaman K."/>
            <person name="Thomas B.C."/>
            <person name="Malmstrom R."/>
            <person name="Stieglmeier M."/>
            <person name="Klingl A."/>
            <person name="Woyke T."/>
            <person name="Ryan C.M."/>
            <person name="Banfield J.F."/>
        </authorList>
    </citation>
    <scope>NUCLEOTIDE SEQUENCE [LARGE SCALE GENOMIC DNA]</scope>
</reference>
<gene>
    <name evidence="8" type="ORF">COU33_02215</name>
</gene>
<sequence length="266" mass="28533">MLPDFLQYAFMQRALLGGLVIAVLLGWVGVYATSRNMSFIGAGVAHASLAAVAFAILVGWSPIITAIVFSIILGVALYVLDTHTSVSRDTAIGILFSAGMALGILFLQFHEGYVPDLMSYLFGTILSITSADIMLVAVLGLAMITHMWFLRRELLFITVDPDGAHLSGMNKPAIELLLYVLTSVSVVISIKLIGIVLVSALLVLPASISKTFARSFTSFLLYAIVASVIVVISGLIISFYADWPSGASIVLVGTVIFLFARLLKMR</sequence>
<dbReference type="AlphaFoldDB" id="A0A2M6W1K0"/>
<evidence type="ECO:0000313" key="8">
    <source>
        <dbReference type="EMBL" id="PIT86605.1"/>
    </source>
</evidence>
<feature type="transmembrane region" description="Helical" evidence="7">
    <location>
        <begin position="246"/>
        <end position="263"/>
    </location>
</feature>
<evidence type="ECO:0000256" key="2">
    <source>
        <dbReference type="ARBA" id="ARBA00008034"/>
    </source>
</evidence>
<feature type="transmembrane region" description="Helical" evidence="7">
    <location>
        <begin position="63"/>
        <end position="80"/>
    </location>
</feature>